<evidence type="ECO:0000313" key="1">
    <source>
        <dbReference type="Proteomes" id="UP000887564"/>
    </source>
</evidence>
<evidence type="ECO:0000313" key="2">
    <source>
        <dbReference type="WBParaSite" id="PEQ_0000111601-mRNA-1"/>
    </source>
</evidence>
<name>A0A914R3U4_PAREQ</name>
<organism evidence="1 2">
    <name type="scientific">Parascaris equorum</name>
    <name type="common">Equine roundworm</name>
    <dbReference type="NCBI Taxonomy" id="6256"/>
    <lineage>
        <taxon>Eukaryota</taxon>
        <taxon>Metazoa</taxon>
        <taxon>Ecdysozoa</taxon>
        <taxon>Nematoda</taxon>
        <taxon>Chromadorea</taxon>
        <taxon>Rhabditida</taxon>
        <taxon>Spirurina</taxon>
        <taxon>Ascaridomorpha</taxon>
        <taxon>Ascaridoidea</taxon>
        <taxon>Ascarididae</taxon>
        <taxon>Parascaris</taxon>
    </lineage>
</organism>
<protein>
    <submittedName>
        <fullName evidence="2">Uncharacterized protein</fullName>
    </submittedName>
</protein>
<sequence>MEFRSVDSVVENFILLISRNKNILDIAIVLQVVYGTTGSVGSGDDSRVMSDKVQLLASSIYKEFETMIQKSGEDSVK</sequence>
<dbReference type="WBParaSite" id="PEQ_0000111601-mRNA-1">
    <property type="protein sequence ID" value="PEQ_0000111601-mRNA-1"/>
    <property type="gene ID" value="PEQ_0000111601"/>
</dbReference>
<proteinExistence type="predicted"/>
<dbReference type="Proteomes" id="UP000887564">
    <property type="component" value="Unplaced"/>
</dbReference>
<keyword evidence="1" id="KW-1185">Reference proteome</keyword>
<accession>A0A914R3U4</accession>
<dbReference type="AlphaFoldDB" id="A0A914R3U4"/>
<reference evidence="2" key="1">
    <citation type="submission" date="2022-11" db="UniProtKB">
        <authorList>
            <consortium name="WormBaseParasite"/>
        </authorList>
    </citation>
    <scope>IDENTIFICATION</scope>
</reference>